<dbReference type="EMBL" id="LWQS01000060">
    <property type="protein sequence ID" value="OAN45098.1"/>
    <property type="molecule type" value="Genomic_DNA"/>
</dbReference>
<evidence type="ECO:0000313" key="2">
    <source>
        <dbReference type="Proteomes" id="UP000078287"/>
    </source>
</evidence>
<dbReference type="Proteomes" id="UP000078287">
    <property type="component" value="Unassembled WGS sequence"/>
</dbReference>
<name>A0A178MAN9_9CHLR</name>
<comment type="caution">
    <text evidence="1">The sequence shown here is derived from an EMBL/GenBank/DDBJ whole genome shotgun (WGS) entry which is preliminary data.</text>
</comment>
<gene>
    <name evidence="1" type="ORF">A6A03_02790</name>
</gene>
<protein>
    <submittedName>
        <fullName evidence="1">Uncharacterized protein</fullName>
    </submittedName>
</protein>
<organism evidence="1 2">
    <name type="scientific">Chloroflexus islandicus</name>
    <dbReference type="NCBI Taxonomy" id="1707952"/>
    <lineage>
        <taxon>Bacteria</taxon>
        <taxon>Bacillati</taxon>
        <taxon>Chloroflexota</taxon>
        <taxon>Chloroflexia</taxon>
        <taxon>Chloroflexales</taxon>
        <taxon>Chloroflexineae</taxon>
        <taxon>Chloroflexaceae</taxon>
        <taxon>Chloroflexus</taxon>
    </lineage>
</organism>
<dbReference type="AlphaFoldDB" id="A0A178MAN9"/>
<proteinExistence type="predicted"/>
<keyword evidence="2" id="KW-1185">Reference proteome</keyword>
<reference evidence="1 2" key="1">
    <citation type="submission" date="2016-04" db="EMBL/GenBank/DDBJ databases">
        <title>Chloroflexus islandicus sp. nov., a thermophilic filamentous anoxygenic phototrophic bacterium from geyser Strokkur (Iceland).</title>
        <authorList>
            <person name="Gaisin V.A."/>
            <person name="Kalashnikov A.M."/>
            <person name="Sukhacheva M.V."/>
            <person name="Grouzdev D.S."/>
            <person name="Ivanov T.M."/>
            <person name="Kuznetsov B."/>
            <person name="Gorlenko V.M."/>
        </authorList>
    </citation>
    <scope>NUCLEOTIDE SEQUENCE [LARGE SCALE GENOMIC DNA]</scope>
    <source>
        <strain evidence="2">isl-2</strain>
    </source>
</reference>
<evidence type="ECO:0000313" key="1">
    <source>
        <dbReference type="EMBL" id="OAN45098.1"/>
    </source>
</evidence>
<sequence length="91" mass="9883">MGIDIIRRGLYTLGDELLSPSPSGGGAGDGPISLRRGLCMYSPILQDWASVEFYPHPLSFTLCVLCDLCGKTNYLRYSSTSHIDATPFPSL</sequence>
<accession>A0A178MAN9</accession>